<comment type="caution">
    <text evidence="3">The sequence shown here is derived from an EMBL/GenBank/DDBJ whole genome shotgun (WGS) entry which is preliminary data.</text>
</comment>
<dbReference type="GO" id="GO:0003723">
    <property type="term" value="F:RNA binding"/>
    <property type="evidence" value="ECO:0007669"/>
    <property type="project" value="UniProtKB-KW"/>
</dbReference>
<dbReference type="EC" id="2.7.7.48" evidence="1"/>
<comment type="catalytic activity">
    <reaction evidence="1">
        <text>RNA(n) + a ribonucleoside 5'-triphosphate = RNA(n+1) + diphosphate</text>
        <dbReference type="Rhea" id="RHEA:21248"/>
        <dbReference type="Rhea" id="RHEA-COMP:14527"/>
        <dbReference type="Rhea" id="RHEA-COMP:17342"/>
        <dbReference type="ChEBI" id="CHEBI:33019"/>
        <dbReference type="ChEBI" id="CHEBI:61557"/>
        <dbReference type="ChEBI" id="CHEBI:140395"/>
        <dbReference type="EC" id="2.7.7.48"/>
    </reaction>
</comment>
<keyword evidence="1" id="KW-0548">Nucleotidyltransferase</keyword>
<evidence type="ECO:0000313" key="4">
    <source>
        <dbReference type="Proteomes" id="UP000225706"/>
    </source>
</evidence>
<dbReference type="AlphaFoldDB" id="A0A2B4R7Z3"/>
<keyword evidence="1" id="KW-0696">RNA-directed RNA polymerase</keyword>
<keyword evidence="1" id="KW-0694">RNA-binding</keyword>
<dbReference type="GO" id="GO:0003968">
    <property type="term" value="F:RNA-directed RNA polymerase activity"/>
    <property type="evidence" value="ECO:0007669"/>
    <property type="project" value="UniProtKB-KW"/>
</dbReference>
<protein>
    <recommendedName>
        <fullName evidence="1">RNA-dependent RNA polymerase</fullName>
        <ecNumber evidence="1">2.7.7.48</ecNumber>
    </recommendedName>
</protein>
<name>A0A2B4R7Z3_STYPI</name>
<organism evidence="3 4">
    <name type="scientific">Stylophora pistillata</name>
    <name type="common">Smooth cauliflower coral</name>
    <dbReference type="NCBI Taxonomy" id="50429"/>
    <lineage>
        <taxon>Eukaryota</taxon>
        <taxon>Metazoa</taxon>
        <taxon>Cnidaria</taxon>
        <taxon>Anthozoa</taxon>
        <taxon>Hexacorallia</taxon>
        <taxon>Scleractinia</taxon>
        <taxon>Astrocoeniina</taxon>
        <taxon>Pocilloporidae</taxon>
        <taxon>Stylophora</taxon>
    </lineage>
</organism>
<keyword evidence="4" id="KW-1185">Reference proteome</keyword>
<dbReference type="Proteomes" id="UP000225706">
    <property type="component" value="Unassembled WGS sequence"/>
</dbReference>
<evidence type="ECO:0000256" key="1">
    <source>
        <dbReference type="RuleBase" id="RU363098"/>
    </source>
</evidence>
<dbReference type="EMBL" id="LSMT01001346">
    <property type="protein sequence ID" value="PFX12477.1"/>
    <property type="molecule type" value="Genomic_DNA"/>
</dbReference>
<keyword evidence="1" id="KW-0808">Transferase</keyword>
<comment type="similarity">
    <text evidence="1">Belongs to the RdRP family.</text>
</comment>
<evidence type="ECO:0000259" key="2">
    <source>
        <dbReference type="Pfam" id="PF05183"/>
    </source>
</evidence>
<proteinExistence type="inferred from homology"/>
<dbReference type="InterPro" id="IPR057596">
    <property type="entry name" value="RDRP_core"/>
</dbReference>
<reference evidence="4" key="1">
    <citation type="journal article" date="2017" name="bioRxiv">
        <title>Comparative analysis of the genomes of Stylophora pistillata and Acropora digitifera provides evidence for extensive differences between species of corals.</title>
        <authorList>
            <person name="Voolstra C.R."/>
            <person name="Li Y."/>
            <person name="Liew Y.J."/>
            <person name="Baumgarten S."/>
            <person name="Zoccola D."/>
            <person name="Flot J.-F."/>
            <person name="Tambutte S."/>
            <person name="Allemand D."/>
            <person name="Aranda M."/>
        </authorList>
    </citation>
    <scope>NUCLEOTIDE SEQUENCE [LARGE SCALE GENOMIC DNA]</scope>
</reference>
<accession>A0A2B4R7Z3</accession>
<gene>
    <name evidence="3" type="ORF">AWC38_SpisGene23562</name>
</gene>
<evidence type="ECO:0000313" key="3">
    <source>
        <dbReference type="EMBL" id="PFX12477.1"/>
    </source>
</evidence>
<sequence>MYYASKPLSASSSAMRVLQAAPDLQTAYSRLPLLLSPSKPRSLSRVTVKLVEDDFYQADATTDGASDIGWEDAQRLGLLSCGPPQRGTYVLYSPEQFRGMFRLGVDHDVLGKGMLMVDHTRPSHFHLRRSCKKLDMHFPSETCSSHLGLHITKNTEQARRAAHVNCQVTAALAMRALSNSNRAGREAAMALLEVLCLEQHTAYESCLLALPRERTEKECRAHVHIAAECPKRQRKQEVATRDRFVLLGGTCQDKHCYIVANGKNVVGRVAVWRNPAVLPSDLETWEAIEWPREQWAVPNNCIVCSVLGAGVTALAGGDSDGDEVFATLNQDLVEFLEHTEAAVRTLDLAAASKPRKELVEEQRKCFSLRPDPTGEYIQHVLSVPTPNVRGQATAMAERCQQALLDNPDRQDLRDLMLRVGSLCHAAYDCPKKFSGEYVLMAIRGQMQAAKLSATQYPRSTWAGVFELASTGLPAYTRKPWTLVNLEKLRDADIPLGQVYLPSAASRVVLGKAAGQWVRPIWRSMKRYWRLAWRRESGTCPLVEIACFLHHKCGRASTRRELELTSEDVTVLQEALKRAHFGRDIDTLRALLDSTFF</sequence>
<dbReference type="Pfam" id="PF05183">
    <property type="entry name" value="RdRP"/>
    <property type="match status" value="1"/>
</dbReference>
<feature type="domain" description="RDRP core" evidence="2">
    <location>
        <begin position="262"/>
        <end position="360"/>
    </location>
</feature>